<dbReference type="Gene3D" id="3.40.47.10">
    <property type="match status" value="2"/>
</dbReference>
<comment type="similarity">
    <text evidence="2">Belongs to the thiolase-like superfamily. Beta-ketoacyl-ACP synthases family.</text>
</comment>
<evidence type="ECO:0000313" key="5">
    <source>
        <dbReference type="Proteomes" id="UP001148838"/>
    </source>
</evidence>
<keyword evidence="5" id="KW-1185">Reference proteome</keyword>
<dbReference type="PROSITE" id="PS00606">
    <property type="entry name" value="KS3_1"/>
    <property type="match status" value="1"/>
</dbReference>
<dbReference type="InterPro" id="IPR020841">
    <property type="entry name" value="PKS_Beta-ketoAc_synthase_dom"/>
</dbReference>
<dbReference type="Gene3D" id="3.30.70.3290">
    <property type="match status" value="1"/>
</dbReference>
<dbReference type="CDD" id="cd00833">
    <property type="entry name" value="PKS"/>
    <property type="match status" value="1"/>
</dbReference>
<dbReference type="SUPFAM" id="SSF53901">
    <property type="entry name" value="Thiolase-like"/>
    <property type="match status" value="2"/>
</dbReference>
<dbReference type="PANTHER" id="PTHR43775">
    <property type="entry name" value="FATTY ACID SYNTHASE"/>
    <property type="match status" value="1"/>
</dbReference>
<evidence type="ECO:0000313" key="4">
    <source>
        <dbReference type="EMBL" id="KAJ4448698.1"/>
    </source>
</evidence>
<dbReference type="SMART" id="SM00825">
    <property type="entry name" value="PKS_KS"/>
    <property type="match status" value="1"/>
</dbReference>
<organism evidence="4 5">
    <name type="scientific">Periplaneta americana</name>
    <name type="common">American cockroach</name>
    <name type="synonym">Blatta americana</name>
    <dbReference type="NCBI Taxonomy" id="6978"/>
    <lineage>
        <taxon>Eukaryota</taxon>
        <taxon>Metazoa</taxon>
        <taxon>Ecdysozoa</taxon>
        <taxon>Arthropoda</taxon>
        <taxon>Hexapoda</taxon>
        <taxon>Insecta</taxon>
        <taxon>Pterygota</taxon>
        <taxon>Neoptera</taxon>
        <taxon>Polyneoptera</taxon>
        <taxon>Dictyoptera</taxon>
        <taxon>Blattodea</taxon>
        <taxon>Blattoidea</taxon>
        <taxon>Blattidae</taxon>
        <taxon>Blattinae</taxon>
        <taxon>Periplaneta</taxon>
    </lineage>
</organism>
<gene>
    <name evidence="4" type="ORF">ANN_00088</name>
</gene>
<accession>A0ABQ8TS67</accession>
<dbReference type="InterPro" id="IPR032821">
    <property type="entry name" value="PKS_assoc"/>
</dbReference>
<dbReference type="InterPro" id="IPR014030">
    <property type="entry name" value="Ketoacyl_synth_N"/>
</dbReference>
<evidence type="ECO:0000256" key="1">
    <source>
        <dbReference type="ARBA" id="ARBA00022679"/>
    </source>
</evidence>
<name>A0ABQ8TS67_PERAM</name>
<dbReference type="Proteomes" id="UP001148838">
    <property type="component" value="Unassembled WGS sequence"/>
</dbReference>
<dbReference type="InterPro" id="IPR018201">
    <property type="entry name" value="Ketoacyl_synth_AS"/>
</dbReference>
<keyword evidence="1 2" id="KW-0808">Transferase</keyword>
<dbReference type="Pfam" id="PF00109">
    <property type="entry name" value="ketoacyl-synt"/>
    <property type="match status" value="1"/>
</dbReference>
<proteinExistence type="inferred from homology"/>
<evidence type="ECO:0000259" key="3">
    <source>
        <dbReference type="PROSITE" id="PS52004"/>
    </source>
</evidence>
<reference evidence="4 5" key="1">
    <citation type="journal article" date="2022" name="Allergy">
        <title>Genome assembly and annotation of Periplaneta americana reveal a comprehensive cockroach allergen profile.</title>
        <authorList>
            <person name="Wang L."/>
            <person name="Xiong Q."/>
            <person name="Saelim N."/>
            <person name="Wang L."/>
            <person name="Nong W."/>
            <person name="Wan A.T."/>
            <person name="Shi M."/>
            <person name="Liu X."/>
            <person name="Cao Q."/>
            <person name="Hui J.H.L."/>
            <person name="Sookrung N."/>
            <person name="Leung T.F."/>
            <person name="Tungtrongchitr A."/>
            <person name="Tsui S.K.W."/>
        </authorList>
    </citation>
    <scope>NUCLEOTIDE SEQUENCE [LARGE SCALE GENOMIC DNA]</scope>
    <source>
        <strain evidence="4">PWHHKU_190912</strain>
    </source>
</reference>
<comment type="caution">
    <text evidence="4">The sequence shown here is derived from an EMBL/GenBank/DDBJ whole genome shotgun (WGS) entry which is preliminary data.</text>
</comment>
<dbReference type="Pfam" id="PF16197">
    <property type="entry name" value="KAsynt_C_assoc"/>
    <property type="match status" value="1"/>
</dbReference>
<evidence type="ECO:0000256" key="2">
    <source>
        <dbReference type="RuleBase" id="RU003694"/>
    </source>
</evidence>
<dbReference type="EMBL" id="JAJSOF020000003">
    <property type="protein sequence ID" value="KAJ4448698.1"/>
    <property type="molecule type" value="Genomic_DNA"/>
</dbReference>
<feature type="domain" description="Ketosynthase family 3 (KS3)" evidence="3">
    <location>
        <begin position="20"/>
        <end position="530"/>
    </location>
</feature>
<protein>
    <recommendedName>
        <fullName evidence="3">Ketosynthase family 3 (KS3) domain-containing protein</fullName>
    </recommendedName>
</protein>
<sequence length="619" mass="69225">MNTSTWTAQFTIRAMRTDSGRQVVISGMSGVFPDANNVYELRDKLFAGEDLVTDDERRWIAEHPEVPQRTGKLSDLRHFDASFFGVTSKQGQAMDPMCRNLLERAYEAVADAGANPRQLRGMNVGVFVAAAISESEKTWFYDKLQANGMGLTGCSRAMFANRISYWLGTHGPSYLMDTGCSSGLSALEHAYRALQDGTCDSAIVGAANLCLHPYVSLQFSRLGVLSPEGKCRCFDNDAYPQQTQTFCDNHLYGMYEYVTIVVYKESDEDVSLKLYELLFSEVLIVRHIYGLISLDSEQVPSDGFYRFIICRQTLVCCAANGFARSEAVVVMYLQWASEAHRVYATIEHMRCSFEGFRSEFAREPSLPMQEQLLREFYAESGHDPRTVEYLEASAHGIRSWDATELEAVSRVFCQDRDTPLRIGCVKSNMGHTEPVSGLCGLAKVLIAMETGCIPPNLHYNNPNEAVDALKQGQLEAMGRKKKLHYMFCSSVLNWTLMLQVVTEKCAFNGGLVAVNSFSLAGSGVHLLLRWNDKVKVNNGAPTDRIPRLVIASGRTEEAVDYILKELESKPLDAEFVQLIQDLHSTDIPGHTYRGYSVITQDDKRLRSVKASTPCLRLNF</sequence>
<dbReference type="InterPro" id="IPR014031">
    <property type="entry name" value="Ketoacyl_synth_C"/>
</dbReference>
<dbReference type="Pfam" id="PF02801">
    <property type="entry name" value="Ketoacyl-synt_C"/>
    <property type="match status" value="1"/>
</dbReference>
<dbReference type="InterPro" id="IPR050091">
    <property type="entry name" value="PKS_NRPS_Biosynth_Enz"/>
</dbReference>
<dbReference type="PROSITE" id="PS52004">
    <property type="entry name" value="KS3_2"/>
    <property type="match status" value="1"/>
</dbReference>
<dbReference type="PANTHER" id="PTHR43775:SF23">
    <property type="entry name" value="FATTY ACID SYNTHASE 3"/>
    <property type="match status" value="1"/>
</dbReference>
<dbReference type="InterPro" id="IPR016039">
    <property type="entry name" value="Thiolase-like"/>
</dbReference>